<dbReference type="GO" id="GO:0016787">
    <property type="term" value="F:hydrolase activity"/>
    <property type="evidence" value="ECO:0007669"/>
    <property type="project" value="UniProtKB-KW"/>
</dbReference>
<dbReference type="Pfam" id="PF13087">
    <property type="entry name" value="AAA_12"/>
    <property type="match status" value="1"/>
</dbReference>
<proteinExistence type="inferred from homology"/>
<dbReference type="InterPro" id="IPR050534">
    <property type="entry name" value="Coronavir_polyprotein_1ab"/>
</dbReference>
<dbReference type="InterPro" id="IPR025103">
    <property type="entry name" value="DUF4011"/>
</dbReference>
<evidence type="ECO:0000256" key="6">
    <source>
        <dbReference type="SAM" id="MobiDB-lite"/>
    </source>
</evidence>
<evidence type="ECO:0000256" key="3">
    <source>
        <dbReference type="ARBA" id="ARBA00022801"/>
    </source>
</evidence>
<feature type="compositionally biased region" description="Basic and acidic residues" evidence="6">
    <location>
        <begin position="1271"/>
        <end position="1295"/>
    </location>
</feature>
<dbReference type="InterPro" id="IPR027417">
    <property type="entry name" value="P-loop_NTPase"/>
</dbReference>
<evidence type="ECO:0000256" key="4">
    <source>
        <dbReference type="ARBA" id="ARBA00022806"/>
    </source>
</evidence>
<dbReference type="GO" id="GO:0043139">
    <property type="term" value="F:5'-3' DNA helicase activity"/>
    <property type="evidence" value="ECO:0007669"/>
    <property type="project" value="TreeGrafter"/>
</dbReference>
<dbReference type="Pfam" id="PF18741">
    <property type="entry name" value="MTES_1575"/>
    <property type="match status" value="1"/>
</dbReference>
<dbReference type="SUPFAM" id="SSF52980">
    <property type="entry name" value="Restriction endonuclease-like"/>
    <property type="match status" value="1"/>
</dbReference>
<keyword evidence="11" id="KW-1185">Reference proteome</keyword>
<dbReference type="Proteomes" id="UP000005262">
    <property type="component" value="Chromosome"/>
</dbReference>
<dbReference type="Pfam" id="PF13086">
    <property type="entry name" value="AAA_11"/>
    <property type="match status" value="2"/>
</dbReference>
<comment type="similarity">
    <text evidence="1">Belongs to the DNA2/NAM7 helicase family.</text>
</comment>
<evidence type="ECO:0000313" key="11">
    <source>
        <dbReference type="Proteomes" id="UP000005262"/>
    </source>
</evidence>
<dbReference type="InterPro" id="IPR041677">
    <property type="entry name" value="DNA2/NAM7_AAA_11"/>
</dbReference>
<keyword evidence="4" id="KW-0347">Helicase</keyword>
<feature type="domain" description="DNA2/NAM7 helicase-like C-terminal" evidence="8">
    <location>
        <begin position="883"/>
        <end position="1073"/>
    </location>
</feature>
<dbReference type="InterPro" id="IPR049468">
    <property type="entry name" value="Restrct_endonuc-II-like_dom"/>
</dbReference>
<evidence type="ECO:0000256" key="5">
    <source>
        <dbReference type="ARBA" id="ARBA00022840"/>
    </source>
</evidence>
<reference evidence="11" key="2">
    <citation type="submission" date="2012-08" db="EMBL/GenBank/DDBJ databases">
        <title>Finished genome of Desulfosporosinus meridiei DSM 13257.</title>
        <authorList>
            <person name="Huntemann M."/>
            <person name="Wei C.-L."/>
            <person name="Han J."/>
            <person name="Detter J.C."/>
            <person name="Han C."/>
            <person name="Davenport K."/>
            <person name="Daligault H."/>
            <person name="Erkkila T."/>
            <person name="Gu W."/>
            <person name="Munk A.C.C."/>
            <person name="Teshima H."/>
            <person name="Xu Y."/>
            <person name="Chain P."/>
            <person name="Tapia R."/>
            <person name="Chen A."/>
            <person name="Krypides N."/>
            <person name="Mavromatis K."/>
            <person name="Markowitz V."/>
            <person name="Szeto E."/>
            <person name="Ivanova N."/>
            <person name="Mikhailova N."/>
            <person name="Ovchinnikova G."/>
            <person name="Pagani I."/>
            <person name="Pati A."/>
            <person name="Goodwin L."/>
            <person name="Peters L."/>
            <person name="Pitluck S."/>
            <person name="Woyke T."/>
            <person name="Pester M."/>
            <person name="Spring S."/>
            <person name="Ollivier B."/>
            <person name="Rattei T."/>
            <person name="Klenk H.-P."/>
            <person name="Wagner M."/>
            <person name="Loy A."/>
        </authorList>
    </citation>
    <scope>NUCLEOTIDE SEQUENCE [LARGE SCALE GENOMIC DNA]</scope>
    <source>
        <strain evidence="11">ATCC BAA-275 / DSM 13257 / NCIMB 13706 / S10</strain>
    </source>
</reference>
<dbReference type="SUPFAM" id="SSF52540">
    <property type="entry name" value="P-loop containing nucleoside triphosphate hydrolases"/>
    <property type="match status" value="1"/>
</dbReference>
<dbReference type="Gene3D" id="3.40.50.300">
    <property type="entry name" value="P-loop containing nucleotide triphosphate hydrolases"/>
    <property type="match status" value="3"/>
</dbReference>
<evidence type="ECO:0008006" key="12">
    <source>
        <dbReference type="Google" id="ProtNLM"/>
    </source>
</evidence>
<dbReference type="eggNOG" id="COG1112">
    <property type="taxonomic scope" value="Bacteria"/>
</dbReference>
<dbReference type="OrthoDB" id="9757917at2"/>
<dbReference type="STRING" id="768704.Desmer_0383"/>
<gene>
    <name evidence="10" type="ordered locus">Desmer_0383</name>
</gene>
<evidence type="ECO:0000259" key="7">
    <source>
        <dbReference type="Pfam" id="PF13086"/>
    </source>
</evidence>
<evidence type="ECO:0000313" key="10">
    <source>
        <dbReference type="EMBL" id="AFQ42439.1"/>
    </source>
</evidence>
<dbReference type="Pfam" id="PF13195">
    <property type="entry name" value="DUF4011"/>
    <property type="match status" value="1"/>
</dbReference>
<protein>
    <recommendedName>
        <fullName evidence="12">DNA/RNA helicase, superfamily I</fullName>
    </recommendedName>
</protein>
<keyword evidence="5" id="KW-0067">ATP-binding</keyword>
<keyword evidence="3" id="KW-0378">Hydrolase</keyword>
<name>J7IQJ1_DESMD</name>
<reference evidence="10 11" key="1">
    <citation type="journal article" date="2012" name="J. Bacteriol.">
        <title>Complete genome sequences of Desulfosporosinus orientis DSM765T, Desulfosporosinus youngiae DSM17734T, Desulfosporosinus meridiei DSM13257T, and Desulfosporosinus acidiphilus DSM22704T.</title>
        <authorList>
            <person name="Pester M."/>
            <person name="Brambilla E."/>
            <person name="Alazard D."/>
            <person name="Rattei T."/>
            <person name="Weinmaier T."/>
            <person name="Han J."/>
            <person name="Lucas S."/>
            <person name="Lapidus A."/>
            <person name="Cheng J.F."/>
            <person name="Goodwin L."/>
            <person name="Pitluck S."/>
            <person name="Peters L."/>
            <person name="Ovchinnikova G."/>
            <person name="Teshima H."/>
            <person name="Detter J.C."/>
            <person name="Han C.S."/>
            <person name="Tapia R."/>
            <person name="Land M.L."/>
            <person name="Hauser L."/>
            <person name="Kyrpides N.C."/>
            <person name="Ivanova N.N."/>
            <person name="Pagani I."/>
            <person name="Huntmann M."/>
            <person name="Wei C.L."/>
            <person name="Davenport K.W."/>
            <person name="Daligault H."/>
            <person name="Chain P.S."/>
            <person name="Chen A."/>
            <person name="Mavromatis K."/>
            <person name="Markowitz V."/>
            <person name="Szeto E."/>
            <person name="Mikhailova N."/>
            <person name="Pati A."/>
            <person name="Wagner M."/>
            <person name="Woyke T."/>
            <person name="Ollivier B."/>
            <person name="Klenk H.P."/>
            <person name="Spring S."/>
            <person name="Loy A."/>
        </authorList>
    </citation>
    <scope>NUCLEOTIDE SEQUENCE [LARGE SCALE GENOMIC DNA]</scope>
    <source>
        <strain evidence="11">ATCC BAA-275 / DSM 13257 / NCIMB 13706 / S10</strain>
    </source>
</reference>
<dbReference type="EMBL" id="CP003629">
    <property type="protein sequence ID" value="AFQ42439.1"/>
    <property type="molecule type" value="Genomic_DNA"/>
</dbReference>
<feature type="domain" description="Restriction endonuclease type II-like" evidence="9">
    <location>
        <begin position="1138"/>
        <end position="1232"/>
    </location>
</feature>
<evidence type="ECO:0000259" key="8">
    <source>
        <dbReference type="Pfam" id="PF13087"/>
    </source>
</evidence>
<keyword evidence="2" id="KW-0547">Nucleotide-binding</keyword>
<evidence type="ECO:0000256" key="1">
    <source>
        <dbReference type="ARBA" id="ARBA00007913"/>
    </source>
</evidence>
<dbReference type="RefSeq" id="WP_014901361.1">
    <property type="nucleotide sequence ID" value="NC_018515.1"/>
</dbReference>
<organism evidence="10 11">
    <name type="scientific">Desulfosporosinus meridiei (strain ATCC BAA-275 / DSM 13257 / KCTC 12902 / NCIMB 13706 / S10)</name>
    <dbReference type="NCBI Taxonomy" id="768704"/>
    <lineage>
        <taxon>Bacteria</taxon>
        <taxon>Bacillati</taxon>
        <taxon>Bacillota</taxon>
        <taxon>Clostridia</taxon>
        <taxon>Eubacteriales</taxon>
        <taxon>Desulfitobacteriaceae</taxon>
        <taxon>Desulfosporosinus</taxon>
    </lineage>
</organism>
<sequence>MEKTLQKLKDRLSDLSKRNRSLRLLKLYDKWTFDLAQLNSKEILDKLIHSQGPIYLVSNQSSDEKEQRLAHRLQSLYRNVTALEEETGSYNVYVGYPFLTGRFPDDTYIQAPVFLFPVRLEKRTDRSPGWVLIVDSNDDITINKTLLLAMRKYAQISVDEQINDDAKQIPQSGFADWTCRLFNKYGVKCSMNSDKLAPLPQFTQKEIPNCPKGNLEIKEHLVLGHFPQSNSALLKDYEDLVGIYQESGELGLVNDILLETEEDSSQTEGVWDEPIDLDLVPQAKTFNILDLDASQEEVIHSAEMQKGIVVHGPPGTGKSQVIVNLISNAMAKEKKVLVVCQKRAALSVVYQRLDALSLTTQVALVHDAAMDRKNLYFKISNIMDNQFISQTRQEESEYENLSQELDQKTKYLNKIASGLWTKQKCGLTAFELYTRSKSLKTNEILLNLGSIPEKVDYTHMLKLLPMIKRLGNYFGKFGHEGYSWVDRQSFARMENATLYELRQMLNKVIGQAEVAANQKILNGGFNPSDCWANEETLSKGIRFIERYNQKAILSNISLWFWTKFSGKDILAKLSNDAASVGFKSEQWKEIEKAIVDIYKFGTDTQTLNASLEVLGRFLKPNVISRLNQSLSKGDIPLDFLQKLQKDLDNDFDELEEMDSIIAQLNDIESDVLAILLRELPVIPNPTLGDLWQGIVEKSFYTRWVDECEKACPEIKQLSAGKFDEVLNEYKKLLKLKKGLTPKLLSLRLKHKVLASQQNQPKNFRELRHQVGKMRQVWPLRKLMAEFSQKGLLEILPIWLVSPETVSTVFPLIKEMFDLVIFDEASQCPVENGIPSFYRAKQVVVAGDEKQLPPFDLFKVSIQEQDEEEYAEGVADSDSLLNLSKRCYPSKLLAWHYRSKYEELINFSNHAYYGGQVQIAPNVTPNADPPAIEWIPVNGLWENNCNVQEAKQVVSILKQIFINYPEKTVGVITFNSKQQEKIQEYIDLFAEDDAEFNALYSQVMSREIDARLFVKNIENVQGDERDIIIFSIAYGRNLQGRVSANFGTLNLQGGENRLNVAISRGKEKVIIVSSIKPVDIEVSGSKNLGPVLFKQYLRYAYAVANKDRDTVLNVLQEVNQSQQFSNRADSQGLNFDSPFEEEVYKHLSARGYTVDTQIGCSGYRIDLAVIHPDESTRYVLGIECDGAMYHSAKSARERDVYRQRFLESKGWNITRIWSRNWWQNPEKEINRIELLLKELCGREDKSEFQVIQATDDEVGNIELNVISSNVDKREEYPEKLDSKPPQRANKPKEIKTQHRTSQSSKPAEVVKFVAKQQEFSGYKQTAKTHNQGVKIVSFGDRVTIEDSVIKDTFEVNIEENPYNRHLMKEIEKTLFGREEGSIFSFQGNKYKILMINKSGKRAETLPT</sequence>
<dbReference type="Gene3D" id="3.40.960.10">
    <property type="entry name" value="VSR Endonuclease"/>
    <property type="match status" value="1"/>
</dbReference>
<dbReference type="CDD" id="cd18808">
    <property type="entry name" value="SF1_C_Upf1"/>
    <property type="match status" value="1"/>
</dbReference>
<dbReference type="HOGENOM" id="CLU_000788_4_0_9"/>
<feature type="domain" description="DNA2/NAM7 helicase helicase" evidence="7">
    <location>
        <begin position="291"/>
        <end position="521"/>
    </location>
</feature>
<accession>J7IQJ1</accession>
<dbReference type="InterPro" id="IPR047187">
    <property type="entry name" value="SF1_C_Upf1"/>
</dbReference>
<feature type="domain" description="DNA2/NAM7 helicase helicase" evidence="7">
    <location>
        <begin position="813"/>
        <end position="854"/>
    </location>
</feature>
<dbReference type="InterPro" id="IPR041679">
    <property type="entry name" value="DNA2/NAM7-like_C"/>
</dbReference>
<evidence type="ECO:0000256" key="2">
    <source>
        <dbReference type="ARBA" id="ARBA00022741"/>
    </source>
</evidence>
<dbReference type="InterPro" id="IPR011335">
    <property type="entry name" value="Restrct_endonuc-II-like"/>
</dbReference>
<dbReference type="eggNOG" id="COG1643">
    <property type="taxonomic scope" value="Bacteria"/>
</dbReference>
<feature type="region of interest" description="Disordered" evidence="6">
    <location>
        <begin position="1271"/>
        <end position="1306"/>
    </location>
</feature>
<dbReference type="GO" id="GO:0005524">
    <property type="term" value="F:ATP binding"/>
    <property type="evidence" value="ECO:0007669"/>
    <property type="project" value="UniProtKB-KW"/>
</dbReference>
<dbReference type="FunFam" id="3.40.960.10:FF:000002">
    <property type="entry name" value="DNA helicase related protein"/>
    <property type="match status" value="1"/>
</dbReference>
<dbReference type="PANTHER" id="PTHR43788:SF8">
    <property type="entry name" value="DNA-BINDING PROTEIN SMUBP-2"/>
    <property type="match status" value="1"/>
</dbReference>
<dbReference type="KEGG" id="dmi:Desmer_0383"/>
<dbReference type="PANTHER" id="PTHR43788">
    <property type="entry name" value="DNA2/NAM7 HELICASE FAMILY MEMBER"/>
    <property type="match status" value="1"/>
</dbReference>
<evidence type="ECO:0000259" key="9">
    <source>
        <dbReference type="Pfam" id="PF18741"/>
    </source>
</evidence>